<comment type="caution">
    <text evidence="1">The sequence shown here is derived from an EMBL/GenBank/DDBJ whole genome shotgun (WGS) entry which is preliminary data.</text>
</comment>
<dbReference type="Proteomes" id="UP001226867">
    <property type="component" value="Unassembled WGS sequence"/>
</dbReference>
<evidence type="ECO:0000313" key="2">
    <source>
        <dbReference type="Proteomes" id="UP001226867"/>
    </source>
</evidence>
<protein>
    <submittedName>
        <fullName evidence="1">Uncharacterized protein</fullName>
    </submittedName>
</protein>
<organism evidence="1 2">
    <name type="scientific">Variovorax ginsengisoli</name>
    <dbReference type="NCBI Taxonomy" id="363844"/>
    <lineage>
        <taxon>Bacteria</taxon>
        <taxon>Pseudomonadati</taxon>
        <taxon>Pseudomonadota</taxon>
        <taxon>Betaproteobacteria</taxon>
        <taxon>Burkholderiales</taxon>
        <taxon>Comamonadaceae</taxon>
        <taxon>Variovorax</taxon>
    </lineage>
</organism>
<proteinExistence type="predicted"/>
<accession>A0ABT9S9H2</accession>
<evidence type="ECO:0000313" key="1">
    <source>
        <dbReference type="EMBL" id="MDP9900529.1"/>
    </source>
</evidence>
<reference evidence="1 2" key="1">
    <citation type="submission" date="2023-07" db="EMBL/GenBank/DDBJ databases">
        <title>Sorghum-associated microbial communities from plants grown in Nebraska, USA.</title>
        <authorList>
            <person name="Schachtman D."/>
        </authorList>
    </citation>
    <scope>NUCLEOTIDE SEQUENCE [LARGE SCALE GENOMIC DNA]</scope>
    <source>
        <strain evidence="1 2">DS1607</strain>
    </source>
</reference>
<name>A0ABT9S9H2_9BURK</name>
<dbReference type="EMBL" id="JAUSRO010000008">
    <property type="protein sequence ID" value="MDP9900529.1"/>
    <property type="molecule type" value="Genomic_DNA"/>
</dbReference>
<gene>
    <name evidence="1" type="ORF">J2W36_002795</name>
</gene>
<keyword evidence="2" id="KW-1185">Reference proteome</keyword>
<sequence length="154" mass="16292">MMPAHAQALPAGVRLGMSAEELRSALPDVERVARPQRLAGGLAGTWRAAPVALAGLPFDLTFFFADGQLQRIEYAAAAQPVQTEPDRGAAAFAQLLDWGRATFGPEVGARDPGSAYAAWVAGDADVYLQRTDGARGASVRLVYKLRQLKDGSAL</sequence>